<keyword evidence="3" id="KW-0597">Phosphoprotein</keyword>
<dbReference type="Pfam" id="PF07679">
    <property type="entry name" value="I-set"/>
    <property type="match status" value="2"/>
</dbReference>
<dbReference type="PROSITE" id="PS50835">
    <property type="entry name" value="IG_LIKE"/>
    <property type="match status" value="3"/>
</dbReference>
<accession>A0A553QZ22</accession>
<reference evidence="6 7" key="1">
    <citation type="journal article" date="2019" name="Sci. Data">
        <title>Hybrid genome assembly and annotation of Danionella translucida.</title>
        <authorList>
            <person name="Kadobianskyi M."/>
            <person name="Schulze L."/>
            <person name="Schuelke M."/>
            <person name="Judkewitz B."/>
        </authorList>
    </citation>
    <scope>NUCLEOTIDE SEQUENCE [LARGE SCALE GENOMIC DNA]</scope>
    <source>
        <strain evidence="6 7">Bolton</strain>
    </source>
</reference>
<evidence type="ECO:0000313" key="6">
    <source>
        <dbReference type="EMBL" id="TRY95214.1"/>
    </source>
</evidence>
<evidence type="ECO:0000256" key="2">
    <source>
        <dbReference type="ARBA" id="ARBA00022490"/>
    </source>
</evidence>
<keyword evidence="2" id="KW-0963">Cytoplasm</keyword>
<dbReference type="InterPro" id="IPR013098">
    <property type="entry name" value="Ig_I-set"/>
</dbReference>
<gene>
    <name evidence="6" type="ORF">DNTS_010025</name>
</gene>
<evidence type="ECO:0000256" key="1">
    <source>
        <dbReference type="ARBA" id="ARBA00004496"/>
    </source>
</evidence>
<dbReference type="PANTHER" id="PTHR35971">
    <property type="entry name" value="SI:DKEY-31G6.6"/>
    <property type="match status" value="1"/>
</dbReference>
<evidence type="ECO:0000256" key="4">
    <source>
        <dbReference type="ARBA" id="ARBA00023157"/>
    </source>
</evidence>
<feature type="domain" description="Ig-like" evidence="5">
    <location>
        <begin position="90"/>
        <end position="174"/>
    </location>
</feature>
<feature type="domain" description="Ig-like" evidence="5">
    <location>
        <begin position="3"/>
        <end position="85"/>
    </location>
</feature>
<dbReference type="Proteomes" id="UP000316079">
    <property type="component" value="Unassembled WGS sequence"/>
</dbReference>
<dbReference type="Gene3D" id="2.60.40.10">
    <property type="entry name" value="Immunoglobulins"/>
    <property type="match status" value="3"/>
</dbReference>
<dbReference type="OrthoDB" id="6159398at2759"/>
<evidence type="ECO:0000259" key="5">
    <source>
        <dbReference type="PROSITE" id="PS50835"/>
    </source>
</evidence>
<feature type="domain" description="Ig-like" evidence="5">
    <location>
        <begin position="179"/>
        <end position="235"/>
    </location>
</feature>
<name>A0A553QZ22_9TELE</name>
<dbReference type="EMBL" id="SRMA01025397">
    <property type="protein sequence ID" value="TRY95214.1"/>
    <property type="molecule type" value="Genomic_DNA"/>
</dbReference>
<feature type="non-terminal residue" evidence="6">
    <location>
        <position position="1"/>
    </location>
</feature>
<dbReference type="STRING" id="623744.A0A553QZ22"/>
<keyword evidence="7" id="KW-1185">Reference proteome</keyword>
<dbReference type="SMART" id="SM00409">
    <property type="entry name" value="IG"/>
    <property type="match status" value="2"/>
</dbReference>
<feature type="non-terminal residue" evidence="6">
    <location>
        <position position="235"/>
    </location>
</feature>
<sequence>RRPTITKALEDAEAIEGGSLVLSCKTSKPCHIVWYKDSCLIWNSSKHFVSRSGNEARLTIRDVNDSDAGVYACDAGSVCTKATVTVKAIPAEFTKELQNQEVKEGESAMLTCDFSIPGVQFLWRKGPETLKSSEKYHMRQRKSCISLTIHNVKPEDSGNYTCICRDQKTMATITVNAVPISFVKELQDQDTEEGKMVTLRCELSKSGIPVEWLKGEQTLSAGEKYLMRQIVTILE</sequence>
<dbReference type="PANTHER" id="PTHR35971:SF5">
    <property type="entry name" value="OBSCURIN LIKE CYTOSKELETAL ADAPTOR 1"/>
    <property type="match status" value="1"/>
</dbReference>
<dbReference type="InterPro" id="IPR052385">
    <property type="entry name" value="Obscurin/Obscurin-like_Reg"/>
</dbReference>
<dbReference type="InterPro" id="IPR036179">
    <property type="entry name" value="Ig-like_dom_sf"/>
</dbReference>
<evidence type="ECO:0000256" key="3">
    <source>
        <dbReference type="ARBA" id="ARBA00022553"/>
    </source>
</evidence>
<dbReference type="SMART" id="SM00408">
    <property type="entry name" value="IGc2"/>
    <property type="match status" value="2"/>
</dbReference>
<comment type="subcellular location">
    <subcellularLocation>
        <location evidence="1">Cytoplasm</location>
    </subcellularLocation>
</comment>
<keyword evidence="4" id="KW-1015">Disulfide bond</keyword>
<protein>
    <recommendedName>
        <fullName evidence="5">Ig-like domain-containing protein</fullName>
    </recommendedName>
</protein>
<dbReference type="InterPro" id="IPR003598">
    <property type="entry name" value="Ig_sub2"/>
</dbReference>
<evidence type="ECO:0000313" key="7">
    <source>
        <dbReference type="Proteomes" id="UP000316079"/>
    </source>
</evidence>
<dbReference type="FunFam" id="2.60.40.10:FF:000228">
    <property type="entry name" value="obscurin isoform X4"/>
    <property type="match status" value="1"/>
</dbReference>
<dbReference type="InterPro" id="IPR007110">
    <property type="entry name" value="Ig-like_dom"/>
</dbReference>
<proteinExistence type="predicted"/>
<organism evidence="6 7">
    <name type="scientific">Danionella cerebrum</name>
    <dbReference type="NCBI Taxonomy" id="2873325"/>
    <lineage>
        <taxon>Eukaryota</taxon>
        <taxon>Metazoa</taxon>
        <taxon>Chordata</taxon>
        <taxon>Craniata</taxon>
        <taxon>Vertebrata</taxon>
        <taxon>Euteleostomi</taxon>
        <taxon>Actinopterygii</taxon>
        <taxon>Neopterygii</taxon>
        <taxon>Teleostei</taxon>
        <taxon>Ostariophysi</taxon>
        <taxon>Cypriniformes</taxon>
        <taxon>Danionidae</taxon>
        <taxon>Danioninae</taxon>
        <taxon>Danionella</taxon>
    </lineage>
</organism>
<dbReference type="AlphaFoldDB" id="A0A553QZ22"/>
<dbReference type="InterPro" id="IPR003599">
    <property type="entry name" value="Ig_sub"/>
</dbReference>
<dbReference type="InterPro" id="IPR013783">
    <property type="entry name" value="Ig-like_fold"/>
</dbReference>
<dbReference type="GO" id="GO:0005737">
    <property type="term" value="C:cytoplasm"/>
    <property type="evidence" value="ECO:0007669"/>
    <property type="project" value="UniProtKB-SubCell"/>
</dbReference>
<comment type="caution">
    <text evidence="6">The sequence shown here is derived from an EMBL/GenBank/DDBJ whole genome shotgun (WGS) entry which is preliminary data.</text>
</comment>
<dbReference type="SUPFAM" id="SSF48726">
    <property type="entry name" value="Immunoglobulin"/>
    <property type="match status" value="3"/>
</dbReference>